<evidence type="ECO:0000256" key="1">
    <source>
        <dbReference type="ARBA" id="ARBA00004477"/>
    </source>
</evidence>
<feature type="transmembrane region" description="Helical" evidence="11">
    <location>
        <begin position="218"/>
        <end position="240"/>
    </location>
</feature>
<dbReference type="PANTHER" id="PTHR12560:SF11">
    <property type="entry name" value="CERAMIDE SYNTHASE LAC1-RELATED"/>
    <property type="match status" value="1"/>
</dbReference>
<dbReference type="GO" id="GO:0005789">
    <property type="term" value="C:endoplasmic reticulum membrane"/>
    <property type="evidence" value="ECO:0007669"/>
    <property type="project" value="UniProtKB-SubCell"/>
</dbReference>
<feature type="transmembrane region" description="Helical" evidence="11">
    <location>
        <begin position="176"/>
        <end position="195"/>
    </location>
</feature>
<dbReference type="AlphaFoldDB" id="J8PN06"/>
<evidence type="ECO:0000313" key="13">
    <source>
        <dbReference type="EMBL" id="EJS43495.1"/>
    </source>
</evidence>
<sequence>MESATDKSIDRLVVNARTRRRNSSVGKIDLGDTVPGFAAMHESAVSKNEAKKRMQALTGDSKKDSDLLWKVWISYREMNYRHSWLTPFFILVCVYSAYFSSGNRTESNPLHMFVAISYQVDDTDYYGKGIKDLAFVFFYMIFFTFLREFLMDVIIRPFIVYLNITSEHRQKRMLEQMYAIFYCGISGPFGLYIMYHSDLWLFKTIPMYRTYPDITNPFLFKVFYLGQAAFWAQQACVLVLQLEKPRKDYKELVFHHIVTLLLIWSSYVFHFTKMGLAIYITMDVSDFFLSLSKTLNYLNSVLTPFVFGLFVFFWIYLRHVVNIKILWSVLTEFRYEGNYVLNFATQQYKCWISLPIVFVLIGALQLVNLYWLFLILRILHRLIWQGIQKDERSESDSEESAGNEESKEKCE</sequence>
<dbReference type="PROSITE" id="PS50922">
    <property type="entry name" value="TLC"/>
    <property type="match status" value="1"/>
</dbReference>
<evidence type="ECO:0000313" key="14">
    <source>
        <dbReference type="Proteomes" id="UP000006968"/>
    </source>
</evidence>
<feature type="transmembrane region" description="Helical" evidence="11">
    <location>
        <begin position="133"/>
        <end position="155"/>
    </location>
</feature>
<keyword evidence="7 9" id="KW-0472">Membrane</keyword>
<evidence type="ECO:0000256" key="6">
    <source>
        <dbReference type="ARBA" id="ARBA00022989"/>
    </source>
</evidence>
<dbReference type="PIRSF" id="PIRSF005225">
    <property type="entry name" value="LAG1_LAC1"/>
    <property type="match status" value="1"/>
</dbReference>
<accession>J8PN06</accession>
<evidence type="ECO:0000256" key="10">
    <source>
        <dbReference type="SAM" id="MobiDB-lite"/>
    </source>
</evidence>
<keyword evidence="5" id="KW-0256">Endoplasmic reticulum</keyword>
<keyword evidence="8" id="KW-0325">Glycoprotein</keyword>
<reference evidence="13 14" key="1">
    <citation type="journal article" date="2013" name="BMC Genomics">
        <title>High quality de novo sequencing and assembly of the Saccharomyces arboricolus genome.</title>
        <authorList>
            <person name="Liti G."/>
            <person name="Nguyen Ba A.N."/>
            <person name="Blythe M."/>
            <person name="Mueller C.A."/>
            <person name="Bergstroem A."/>
            <person name="Cubillos F.A."/>
            <person name="Dafhnis-Calas F."/>
            <person name="Khoshraftar S."/>
            <person name="Malla S."/>
            <person name="Mehta N."/>
            <person name="Siow C.C."/>
            <person name="Warringer J."/>
            <person name="Moses A.M."/>
            <person name="Louis E.J."/>
            <person name="Nieduszynski C.A."/>
        </authorList>
    </citation>
    <scope>NUCLEOTIDE SEQUENCE [LARGE SCALE GENOMIC DNA]</scope>
    <source>
        <strain evidence="14">H-6 / AS 2.3317 / CBS 10644</strain>
    </source>
</reference>
<organism evidence="13 14">
    <name type="scientific">Saccharomyces arboricola (strain H-6 / AS 2.3317 / CBS 10644)</name>
    <name type="common">Yeast</name>
    <dbReference type="NCBI Taxonomy" id="1160507"/>
    <lineage>
        <taxon>Eukaryota</taxon>
        <taxon>Fungi</taxon>
        <taxon>Dikarya</taxon>
        <taxon>Ascomycota</taxon>
        <taxon>Saccharomycotina</taxon>
        <taxon>Saccharomycetes</taxon>
        <taxon>Saccharomycetales</taxon>
        <taxon>Saccharomycetaceae</taxon>
        <taxon>Saccharomyces</taxon>
    </lineage>
</organism>
<dbReference type="GO" id="GO:0046513">
    <property type="term" value="P:ceramide biosynthetic process"/>
    <property type="evidence" value="ECO:0007669"/>
    <property type="project" value="InterPro"/>
</dbReference>
<comment type="similarity">
    <text evidence="2">Belongs to the sphingosine N-acyltransferase family.</text>
</comment>
<gene>
    <name evidence="13" type="ORF">SU7_1402</name>
</gene>
<dbReference type="EMBL" id="ALIE01000096">
    <property type="protein sequence ID" value="EJS43495.1"/>
    <property type="molecule type" value="Genomic_DNA"/>
</dbReference>
<evidence type="ECO:0000259" key="12">
    <source>
        <dbReference type="PROSITE" id="PS50922"/>
    </source>
</evidence>
<feature type="transmembrane region" description="Helical" evidence="11">
    <location>
        <begin position="351"/>
        <end position="379"/>
    </location>
</feature>
<feature type="transmembrane region" description="Helical" evidence="11">
    <location>
        <begin position="84"/>
        <end position="101"/>
    </location>
</feature>
<evidence type="ECO:0000256" key="3">
    <source>
        <dbReference type="ARBA" id="ARBA00022679"/>
    </source>
</evidence>
<evidence type="ECO:0000256" key="9">
    <source>
        <dbReference type="PROSITE-ProRule" id="PRU00205"/>
    </source>
</evidence>
<feature type="transmembrane region" description="Helical" evidence="11">
    <location>
        <begin position="298"/>
        <end position="317"/>
    </location>
</feature>
<dbReference type="Proteomes" id="UP000006968">
    <property type="component" value="Chromosome VIII"/>
</dbReference>
<evidence type="ECO:0000256" key="4">
    <source>
        <dbReference type="ARBA" id="ARBA00022692"/>
    </source>
</evidence>
<evidence type="ECO:0000256" key="7">
    <source>
        <dbReference type="ARBA" id="ARBA00023136"/>
    </source>
</evidence>
<evidence type="ECO:0000256" key="8">
    <source>
        <dbReference type="ARBA" id="ARBA00023180"/>
    </source>
</evidence>
<evidence type="ECO:0000256" key="11">
    <source>
        <dbReference type="SAM" id="Phobius"/>
    </source>
</evidence>
<dbReference type="SMART" id="SM00724">
    <property type="entry name" value="TLC"/>
    <property type="match status" value="1"/>
</dbReference>
<comment type="caution">
    <text evidence="13">The sequence shown here is derived from an EMBL/GenBank/DDBJ whole genome shotgun (WGS) entry which is preliminary data.</text>
</comment>
<dbReference type="Pfam" id="PF03798">
    <property type="entry name" value="TRAM_LAG1_CLN8"/>
    <property type="match status" value="1"/>
</dbReference>
<proteinExistence type="inferred from homology"/>
<evidence type="ECO:0000256" key="5">
    <source>
        <dbReference type="ARBA" id="ARBA00022824"/>
    </source>
</evidence>
<keyword evidence="3" id="KW-0808">Transferase</keyword>
<dbReference type="InterPro" id="IPR016439">
    <property type="entry name" value="Lag1/Lac1-like"/>
</dbReference>
<dbReference type="InterPro" id="IPR006634">
    <property type="entry name" value="TLC-dom"/>
</dbReference>
<dbReference type="GO" id="GO:0050291">
    <property type="term" value="F:sphingosine N-acyltransferase activity"/>
    <property type="evidence" value="ECO:0007669"/>
    <property type="project" value="InterPro"/>
</dbReference>
<dbReference type="PANTHER" id="PTHR12560">
    <property type="entry name" value="LONGEVITY ASSURANCE FACTOR 1 LAG1"/>
    <property type="match status" value="1"/>
</dbReference>
<evidence type="ECO:0000256" key="2">
    <source>
        <dbReference type="ARBA" id="ARBA00009808"/>
    </source>
</evidence>
<keyword evidence="6 11" id="KW-1133">Transmembrane helix</keyword>
<name>J8PN06_SACAR</name>
<keyword evidence="14" id="KW-1185">Reference proteome</keyword>
<feature type="region of interest" description="Disordered" evidence="10">
    <location>
        <begin position="390"/>
        <end position="411"/>
    </location>
</feature>
<keyword evidence="4 9" id="KW-0812">Transmembrane</keyword>
<comment type="subcellular location">
    <subcellularLocation>
        <location evidence="1">Endoplasmic reticulum membrane</location>
        <topology evidence="1">Multi-pass membrane protein</topology>
    </subcellularLocation>
</comment>
<feature type="domain" description="TLC" evidence="12">
    <location>
        <begin position="168"/>
        <end position="384"/>
    </location>
</feature>
<feature type="transmembrane region" description="Helical" evidence="11">
    <location>
        <begin position="252"/>
        <end position="269"/>
    </location>
</feature>
<dbReference type="OrthoDB" id="3053196at2759"/>
<protein>
    <submittedName>
        <fullName evidence="13">Lag1p</fullName>
    </submittedName>
</protein>
<dbReference type="HOGENOM" id="CLU_028277_4_0_1"/>